<keyword evidence="6" id="KW-0808">Transferase</keyword>
<protein>
    <recommendedName>
        <fullName evidence="3">histidine kinase</fullName>
        <ecNumber evidence="3">2.7.13.3</ecNumber>
    </recommendedName>
</protein>
<dbReference type="PANTHER" id="PTHR43047">
    <property type="entry name" value="TWO-COMPONENT HISTIDINE PROTEIN KINASE"/>
    <property type="match status" value="1"/>
</dbReference>
<dbReference type="PROSITE" id="PS50109">
    <property type="entry name" value="HIS_KIN"/>
    <property type="match status" value="1"/>
</dbReference>
<dbReference type="InterPro" id="IPR003661">
    <property type="entry name" value="HisK_dim/P_dom"/>
</dbReference>
<evidence type="ECO:0000256" key="3">
    <source>
        <dbReference type="ARBA" id="ARBA00012438"/>
    </source>
</evidence>
<dbReference type="PRINTS" id="PR00344">
    <property type="entry name" value="BCTRLSENSOR"/>
</dbReference>
<dbReference type="InterPro" id="IPR036890">
    <property type="entry name" value="HATPase_C_sf"/>
</dbReference>
<dbReference type="InterPro" id="IPR036097">
    <property type="entry name" value="HisK_dim/P_sf"/>
</dbReference>
<dbReference type="InterPro" id="IPR000700">
    <property type="entry name" value="PAS-assoc_C"/>
</dbReference>
<keyword evidence="4" id="KW-1003">Cell membrane</keyword>
<keyword evidence="5" id="KW-0597">Phosphoprotein</keyword>
<evidence type="ECO:0000256" key="5">
    <source>
        <dbReference type="ARBA" id="ARBA00022553"/>
    </source>
</evidence>
<dbReference type="SUPFAM" id="SSF55874">
    <property type="entry name" value="ATPase domain of HSP90 chaperone/DNA topoisomerase II/histidine kinase"/>
    <property type="match status" value="1"/>
</dbReference>
<dbReference type="GO" id="GO:0005886">
    <property type="term" value="C:plasma membrane"/>
    <property type="evidence" value="ECO:0007669"/>
    <property type="project" value="UniProtKB-SubCell"/>
</dbReference>
<evidence type="ECO:0000259" key="13">
    <source>
        <dbReference type="PROSITE" id="PS50109"/>
    </source>
</evidence>
<evidence type="ECO:0000256" key="8">
    <source>
        <dbReference type="ARBA" id="ARBA00022777"/>
    </source>
</evidence>
<dbReference type="GO" id="GO:0000155">
    <property type="term" value="F:phosphorelay sensor kinase activity"/>
    <property type="evidence" value="ECO:0007669"/>
    <property type="project" value="InterPro"/>
</dbReference>
<keyword evidence="17" id="KW-1185">Reference proteome</keyword>
<dbReference type="Gene3D" id="3.30.565.10">
    <property type="entry name" value="Histidine kinase-like ATPase, C-terminal domain"/>
    <property type="match status" value="1"/>
</dbReference>
<evidence type="ECO:0000313" key="16">
    <source>
        <dbReference type="EMBL" id="SMO86503.1"/>
    </source>
</evidence>
<evidence type="ECO:0000259" key="14">
    <source>
        <dbReference type="PROSITE" id="PS50112"/>
    </source>
</evidence>
<dbReference type="OrthoDB" id="9810447at2"/>
<evidence type="ECO:0000256" key="7">
    <source>
        <dbReference type="ARBA" id="ARBA00022741"/>
    </source>
</evidence>
<dbReference type="Pfam" id="PF00512">
    <property type="entry name" value="HisKA"/>
    <property type="match status" value="1"/>
</dbReference>
<dbReference type="Gene3D" id="3.30.450.20">
    <property type="entry name" value="PAS domain"/>
    <property type="match status" value="1"/>
</dbReference>
<dbReference type="CDD" id="cd00130">
    <property type="entry name" value="PAS"/>
    <property type="match status" value="1"/>
</dbReference>
<dbReference type="InterPro" id="IPR005467">
    <property type="entry name" value="His_kinase_dom"/>
</dbReference>
<evidence type="ECO:0000256" key="11">
    <source>
        <dbReference type="ARBA" id="ARBA00023136"/>
    </source>
</evidence>
<dbReference type="EMBL" id="FXTP01000013">
    <property type="protein sequence ID" value="SMO86503.1"/>
    <property type="molecule type" value="Genomic_DNA"/>
</dbReference>
<dbReference type="SUPFAM" id="SSF47384">
    <property type="entry name" value="Homodimeric domain of signal transducing histidine kinase"/>
    <property type="match status" value="1"/>
</dbReference>
<keyword evidence="9" id="KW-0067">ATP-binding</keyword>
<keyword evidence="12" id="KW-0175">Coiled coil</keyword>
<evidence type="ECO:0000313" key="17">
    <source>
        <dbReference type="Proteomes" id="UP000317557"/>
    </source>
</evidence>
<organism evidence="16 17">
    <name type="scientific">Gracilimonas mengyeensis</name>
    <dbReference type="NCBI Taxonomy" id="1302730"/>
    <lineage>
        <taxon>Bacteria</taxon>
        <taxon>Pseudomonadati</taxon>
        <taxon>Balneolota</taxon>
        <taxon>Balneolia</taxon>
        <taxon>Balneolales</taxon>
        <taxon>Balneolaceae</taxon>
        <taxon>Gracilimonas</taxon>
    </lineage>
</organism>
<gene>
    <name evidence="16" type="ORF">SAMN06265219_11371</name>
</gene>
<dbReference type="Proteomes" id="UP000317557">
    <property type="component" value="Unassembled WGS sequence"/>
</dbReference>
<evidence type="ECO:0000256" key="1">
    <source>
        <dbReference type="ARBA" id="ARBA00000085"/>
    </source>
</evidence>
<name>A0A521ERD9_9BACT</name>
<accession>A0A521ERD9</accession>
<dbReference type="FunFam" id="3.30.565.10:FF:000023">
    <property type="entry name" value="PAS domain-containing sensor histidine kinase"/>
    <property type="match status" value="1"/>
</dbReference>
<dbReference type="InterPro" id="IPR003594">
    <property type="entry name" value="HATPase_dom"/>
</dbReference>
<keyword evidence="7" id="KW-0547">Nucleotide-binding</keyword>
<dbReference type="AlphaFoldDB" id="A0A521ERD9"/>
<dbReference type="CDD" id="cd00082">
    <property type="entry name" value="HisKA"/>
    <property type="match status" value="1"/>
</dbReference>
<dbReference type="PANTHER" id="PTHR43047:SF72">
    <property type="entry name" value="OSMOSENSING HISTIDINE PROTEIN KINASE SLN1"/>
    <property type="match status" value="1"/>
</dbReference>
<keyword evidence="10" id="KW-0902">Two-component regulatory system</keyword>
<evidence type="ECO:0000259" key="15">
    <source>
        <dbReference type="PROSITE" id="PS50113"/>
    </source>
</evidence>
<dbReference type="PROSITE" id="PS50112">
    <property type="entry name" value="PAS"/>
    <property type="match status" value="1"/>
</dbReference>
<dbReference type="GO" id="GO:0009927">
    <property type="term" value="F:histidine phosphotransfer kinase activity"/>
    <property type="evidence" value="ECO:0007669"/>
    <property type="project" value="TreeGrafter"/>
</dbReference>
<feature type="coiled-coil region" evidence="12">
    <location>
        <begin position="137"/>
        <end position="164"/>
    </location>
</feature>
<dbReference type="EC" id="2.7.13.3" evidence="3"/>
<dbReference type="SMART" id="SM00388">
    <property type="entry name" value="HisKA"/>
    <property type="match status" value="1"/>
</dbReference>
<sequence>MMVRSSHFENSTASKNPQQLPDERLGLLIKNSFDLLVLLDEEGNQWYVSESSERILGYHPEELMGISVIDEMIHPDDREQAKQGLQKLVDGVINAGAQYRHKHKNGGWVYLEAYGNNQLDNPNINAIVLNVRDISERKAAEDRLRESEQRLSELNAAKDKLFSIIGHDLRNPFTIIIGLSELLVQNVEEEKLKDLPELAGTIRESALRINDLLSHLLTWAKAQSGRFSIDAEEIEITTLIQAVVQLFQESADQKFITLNIPLEAPRYIQADQQMVHTVLRNLLSNAIKFTPEGGSVTISVSEQENTLVISVKDTGIGISGNRLNQLFQIEHAHSNTGTKGEKGTGLGLLLCKEFVALHKGKIWAESTLGEGSTFSFSIPL</sequence>
<evidence type="ECO:0000256" key="10">
    <source>
        <dbReference type="ARBA" id="ARBA00023012"/>
    </source>
</evidence>
<dbReference type="Pfam" id="PF02518">
    <property type="entry name" value="HATPase_c"/>
    <property type="match status" value="1"/>
</dbReference>
<dbReference type="SMART" id="SM00387">
    <property type="entry name" value="HATPase_c"/>
    <property type="match status" value="1"/>
</dbReference>
<feature type="domain" description="PAS" evidence="14">
    <location>
        <begin position="21"/>
        <end position="92"/>
    </location>
</feature>
<dbReference type="InterPro" id="IPR000014">
    <property type="entry name" value="PAS"/>
</dbReference>
<feature type="domain" description="Histidine kinase" evidence="13">
    <location>
        <begin position="164"/>
        <end position="380"/>
    </location>
</feature>
<dbReference type="InterPro" id="IPR035965">
    <property type="entry name" value="PAS-like_dom_sf"/>
</dbReference>
<dbReference type="Gene3D" id="1.10.287.130">
    <property type="match status" value="1"/>
</dbReference>
<dbReference type="InterPro" id="IPR004358">
    <property type="entry name" value="Sig_transdc_His_kin-like_C"/>
</dbReference>
<evidence type="ECO:0000256" key="4">
    <source>
        <dbReference type="ARBA" id="ARBA00022475"/>
    </source>
</evidence>
<keyword evidence="8" id="KW-0418">Kinase</keyword>
<evidence type="ECO:0000256" key="12">
    <source>
        <dbReference type="SAM" id="Coils"/>
    </source>
</evidence>
<dbReference type="Pfam" id="PF08447">
    <property type="entry name" value="PAS_3"/>
    <property type="match status" value="1"/>
</dbReference>
<feature type="domain" description="PAC" evidence="15">
    <location>
        <begin position="95"/>
        <end position="146"/>
    </location>
</feature>
<evidence type="ECO:0000256" key="2">
    <source>
        <dbReference type="ARBA" id="ARBA00004236"/>
    </source>
</evidence>
<keyword evidence="11" id="KW-0472">Membrane</keyword>
<dbReference type="InterPro" id="IPR013655">
    <property type="entry name" value="PAS_fold_3"/>
</dbReference>
<dbReference type="SUPFAM" id="SSF55785">
    <property type="entry name" value="PYP-like sensor domain (PAS domain)"/>
    <property type="match status" value="1"/>
</dbReference>
<evidence type="ECO:0000256" key="9">
    <source>
        <dbReference type="ARBA" id="ARBA00022840"/>
    </source>
</evidence>
<dbReference type="RefSeq" id="WP_142455368.1">
    <property type="nucleotide sequence ID" value="NZ_FXTP01000013.1"/>
</dbReference>
<dbReference type="SMART" id="SM00091">
    <property type="entry name" value="PAS"/>
    <property type="match status" value="1"/>
</dbReference>
<proteinExistence type="predicted"/>
<evidence type="ECO:0000256" key="6">
    <source>
        <dbReference type="ARBA" id="ARBA00022679"/>
    </source>
</evidence>
<dbReference type="PROSITE" id="PS50113">
    <property type="entry name" value="PAC"/>
    <property type="match status" value="1"/>
</dbReference>
<comment type="catalytic activity">
    <reaction evidence="1">
        <text>ATP + protein L-histidine = ADP + protein N-phospho-L-histidine.</text>
        <dbReference type="EC" id="2.7.13.3"/>
    </reaction>
</comment>
<dbReference type="NCBIfam" id="TIGR00229">
    <property type="entry name" value="sensory_box"/>
    <property type="match status" value="1"/>
</dbReference>
<dbReference type="GO" id="GO:0005524">
    <property type="term" value="F:ATP binding"/>
    <property type="evidence" value="ECO:0007669"/>
    <property type="project" value="UniProtKB-KW"/>
</dbReference>
<comment type="subcellular location">
    <subcellularLocation>
        <location evidence="2">Cell membrane</location>
    </subcellularLocation>
</comment>
<reference evidence="16 17" key="1">
    <citation type="submission" date="2017-05" db="EMBL/GenBank/DDBJ databases">
        <authorList>
            <person name="Varghese N."/>
            <person name="Submissions S."/>
        </authorList>
    </citation>
    <scope>NUCLEOTIDE SEQUENCE [LARGE SCALE GENOMIC DNA]</scope>
    <source>
        <strain evidence="16 17">DSM 21985</strain>
    </source>
</reference>